<dbReference type="PROSITE" id="PS00154">
    <property type="entry name" value="ATPASE_E1_E2"/>
    <property type="match status" value="1"/>
</dbReference>
<comment type="function">
    <text evidence="16">Part of the high-affinity ATP-driven potassium transport (or Kdp) system, which catalyzes the hydrolysis of ATP coupled with the electrogenic transport of potassium into the cytoplasm. This subunit is responsible for energy coupling to the transport system and for the release of the potassium ions to the cytoplasm.</text>
</comment>
<dbReference type="RefSeq" id="WP_068213566.1">
    <property type="nucleotide sequence ID" value="NZ_LZIT01000294.1"/>
</dbReference>
<keyword evidence="9 16" id="KW-0067">ATP-binding</keyword>
<evidence type="ECO:0000313" key="19">
    <source>
        <dbReference type="EMBL" id="OBG30584.1"/>
    </source>
</evidence>
<keyword evidence="3 16" id="KW-1003">Cell membrane</keyword>
<keyword evidence="8 16" id="KW-0547">Nucleotide-binding</keyword>
<dbReference type="InterPro" id="IPR044492">
    <property type="entry name" value="P_typ_ATPase_HD_dom"/>
</dbReference>
<sequence length="718" mass="75607">MTATISSAEQARPHASTSTKRVQGGLLDPKMLWRSTPEALRKLDPRSLWRNPVMFIVEIGAAWCTALAVVDESWFAWLIVVWLWLTVLFANIAEAVAEGRGKAQAETLRRAKTQTVAWRLTGWTPGATSALAVPEEVPAALLRQGDVVVVEAGQVIPGDGDVLEGIASVDESAITGESAPVIRESGGDRSAVTGGTTVLSDRVVVRITQKPGESFIDRMIALVEGANRQKTPNEIALNILLAALTIIFVFAVATLQPLAIYSKMNNPGVPDTQALNANGVTGIVMVSLLVCLIPTTIGALLSAIGIAGMDRLVQRNVLAMSGRAVEAAGDVNTLLLDKTGTITLGNRQAAAFVPLAGIKPERFADAAQLSSLADETPEGRSIVVYAKQHFGLRARTPGELAQAHWVAFSAATRMSGVDVDGHLLRKGAAGSVAEWVRAQGGTLPAQLGGIVDGISAGGGTPLVVGESRDGESTVLGVIHLKDVVKQGMRERFDEMRRMGIRTVMITGDNPLTAGAIADEAGVDDFLAEATPEDKLALIKREQEGGKLVAMTGDGTNDAPALAQADVGVAMNTGTSAAKEAGNMVDLDSDPTKLIEIVEIGKQLLITRGALTTFSIANDIAKYFAIIPAMFVALFPGLDLINIMRLHSPQSAILSAVIFNAIVIVLLIPLALRGVRYTPSSASKLLSRNLYVYGLGGVVAPFIGIKLIDLVVQFVPGMS</sequence>
<keyword evidence="7 16" id="KW-0479">Metal-binding</keyword>
<dbReference type="InterPro" id="IPR023298">
    <property type="entry name" value="ATPase_P-typ_TM_dom_sf"/>
</dbReference>
<evidence type="ECO:0000256" key="5">
    <source>
        <dbReference type="ARBA" id="ARBA00022553"/>
    </source>
</evidence>
<dbReference type="InterPro" id="IPR006391">
    <property type="entry name" value="P-type_ATPase_bsu_IA"/>
</dbReference>
<protein>
    <recommendedName>
        <fullName evidence="16">Potassium-transporting ATPase ATP-binding subunit</fullName>
        <ecNumber evidence="16">7.2.2.6</ecNumber>
    </recommendedName>
    <alternativeName>
        <fullName evidence="16">ATP phosphohydrolase [potassium-transporting] B chain</fullName>
    </alternativeName>
    <alternativeName>
        <fullName evidence="16">Potassium-binding and translocating subunit B</fullName>
    </alternativeName>
    <alternativeName>
        <fullName evidence="16">Potassium-translocating ATPase B chain</fullName>
    </alternativeName>
</protein>
<dbReference type="InterPro" id="IPR023299">
    <property type="entry name" value="ATPase_P-typ_cyto_dom_N"/>
</dbReference>
<evidence type="ECO:0000256" key="4">
    <source>
        <dbReference type="ARBA" id="ARBA00022538"/>
    </source>
</evidence>
<dbReference type="SUPFAM" id="SSF81665">
    <property type="entry name" value="Calcium ATPase, transmembrane domain M"/>
    <property type="match status" value="1"/>
</dbReference>
<keyword evidence="15 16" id="KW-0472">Membrane</keyword>
<evidence type="ECO:0000313" key="20">
    <source>
        <dbReference type="Proteomes" id="UP000092086"/>
    </source>
</evidence>
<proteinExistence type="inferred from homology"/>
<comment type="catalytic activity">
    <reaction evidence="16">
        <text>K(+)(out) + ATP + H2O = K(+)(in) + ADP + phosphate + H(+)</text>
        <dbReference type="Rhea" id="RHEA:16777"/>
        <dbReference type="ChEBI" id="CHEBI:15377"/>
        <dbReference type="ChEBI" id="CHEBI:15378"/>
        <dbReference type="ChEBI" id="CHEBI:29103"/>
        <dbReference type="ChEBI" id="CHEBI:30616"/>
        <dbReference type="ChEBI" id="CHEBI:43474"/>
        <dbReference type="ChEBI" id="CHEBI:456216"/>
        <dbReference type="EC" id="7.2.2.6"/>
    </reaction>
</comment>
<dbReference type="EMBL" id="LZIT01000294">
    <property type="protein sequence ID" value="OBG30584.1"/>
    <property type="molecule type" value="Genomic_DNA"/>
</dbReference>
<accession>A0ABD6NXZ2</accession>
<feature type="domain" description="P-type ATPase A" evidence="18">
    <location>
        <begin position="135"/>
        <end position="224"/>
    </location>
</feature>
<dbReference type="PANTHER" id="PTHR43743:SF1">
    <property type="entry name" value="POTASSIUM-TRANSPORTING ATPASE ATP-BINDING SUBUNIT"/>
    <property type="match status" value="1"/>
</dbReference>
<dbReference type="Gene3D" id="3.40.50.1000">
    <property type="entry name" value="HAD superfamily/HAD-like"/>
    <property type="match status" value="1"/>
</dbReference>
<dbReference type="SFLD" id="SFLDF00027">
    <property type="entry name" value="p-type_atpase"/>
    <property type="match status" value="1"/>
</dbReference>
<keyword evidence="12 16" id="KW-1278">Translocase</keyword>
<evidence type="ECO:0000256" key="9">
    <source>
        <dbReference type="ARBA" id="ARBA00022840"/>
    </source>
</evidence>
<dbReference type="SFLD" id="SFLDS00003">
    <property type="entry name" value="Haloacid_Dehalogenase"/>
    <property type="match status" value="1"/>
</dbReference>
<dbReference type="FunFam" id="3.40.1110.10:FF:000007">
    <property type="entry name" value="Potassium-transporting ATPase ATP-binding subunit"/>
    <property type="match status" value="1"/>
</dbReference>
<dbReference type="InterPro" id="IPR018303">
    <property type="entry name" value="ATPase_P-typ_P_site"/>
</dbReference>
<evidence type="ECO:0000256" key="2">
    <source>
        <dbReference type="ARBA" id="ARBA00022448"/>
    </source>
</evidence>
<evidence type="ECO:0000256" key="15">
    <source>
        <dbReference type="ARBA" id="ARBA00023136"/>
    </source>
</evidence>
<keyword evidence="13 16" id="KW-1133">Transmembrane helix</keyword>
<keyword evidence="2 16" id="KW-0813">Transport</keyword>
<evidence type="ECO:0000256" key="16">
    <source>
        <dbReference type="HAMAP-Rule" id="MF_00285"/>
    </source>
</evidence>
<feature type="transmembrane region" description="Helical" evidence="16">
    <location>
        <begin position="651"/>
        <end position="671"/>
    </location>
</feature>
<feature type="binding site" evidence="16">
    <location>
        <begin position="408"/>
        <end position="415"/>
    </location>
    <ligand>
        <name>ATP</name>
        <dbReference type="ChEBI" id="CHEBI:30616"/>
    </ligand>
</feature>
<feature type="transmembrane region" description="Helical" evidence="16">
    <location>
        <begin position="235"/>
        <end position="260"/>
    </location>
</feature>
<feature type="active site" description="4-aspartylphosphate intermediate" evidence="16">
    <location>
        <position position="337"/>
    </location>
</feature>
<keyword evidence="14 16" id="KW-0406">Ion transport</keyword>
<keyword evidence="5 16" id="KW-0597">Phosphoprotein</keyword>
<dbReference type="NCBIfam" id="TIGR01494">
    <property type="entry name" value="ATPase_P-type"/>
    <property type="match status" value="1"/>
</dbReference>
<dbReference type="PANTHER" id="PTHR43743">
    <property type="entry name" value="POTASSIUM-TRANSPORTING ATPASE ATP-BINDING SUBUNIT"/>
    <property type="match status" value="1"/>
</dbReference>
<feature type="transmembrane region" description="Helical" evidence="16">
    <location>
        <begin position="622"/>
        <end position="645"/>
    </location>
</feature>
<dbReference type="InterPro" id="IPR001757">
    <property type="entry name" value="P_typ_ATPase"/>
</dbReference>
<evidence type="ECO:0000256" key="8">
    <source>
        <dbReference type="ARBA" id="ARBA00022741"/>
    </source>
</evidence>
<feature type="binding site" evidence="16">
    <location>
        <position position="553"/>
    </location>
    <ligand>
        <name>Mg(2+)</name>
        <dbReference type="ChEBI" id="CHEBI:18420"/>
    </ligand>
</feature>
<keyword evidence="6 16" id="KW-0812">Transmembrane</keyword>
<feature type="transmembrane region" description="Helical" evidence="16">
    <location>
        <begin position="48"/>
        <end position="68"/>
    </location>
</feature>
<name>A0ABD6NXZ2_9MYCO</name>
<dbReference type="Gene3D" id="3.40.1110.10">
    <property type="entry name" value="Calcium-transporting ATPase, cytoplasmic domain N"/>
    <property type="match status" value="1"/>
</dbReference>
<dbReference type="GO" id="GO:0008556">
    <property type="term" value="F:P-type potassium transmembrane transporter activity"/>
    <property type="evidence" value="ECO:0007669"/>
    <property type="project" value="UniProtKB-UniRule"/>
</dbReference>
<dbReference type="SUPFAM" id="SSF81653">
    <property type="entry name" value="Calcium ATPase, transduction domain A"/>
    <property type="match status" value="1"/>
</dbReference>
<dbReference type="InterPro" id="IPR008250">
    <property type="entry name" value="ATPase_P-typ_transduc_dom_A_sf"/>
</dbReference>
<evidence type="ECO:0000256" key="7">
    <source>
        <dbReference type="ARBA" id="ARBA00022723"/>
    </source>
</evidence>
<gene>
    <name evidence="16" type="primary">kdpB</name>
    <name evidence="19" type="ORF">A5672_01945</name>
</gene>
<feature type="transmembrane region" description="Helical" evidence="16">
    <location>
        <begin position="691"/>
        <end position="714"/>
    </location>
</feature>
<dbReference type="CDD" id="cd02078">
    <property type="entry name" value="P-type_ATPase_K"/>
    <property type="match status" value="1"/>
</dbReference>
<dbReference type="InterPro" id="IPR059000">
    <property type="entry name" value="ATPase_P-type_domA"/>
</dbReference>
<comment type="subunit">
    <text evidence="16">The system is composed of three essential subunits: KdpA, KdpB and KdpC.</text>
</comment>
<keyword evidence="4 16" id="KW-0633">Potassium transport</keyword>
<feature type="binding site" evidence="16">
    <location>
        <position position="557"/>
    </location>
    <ligand>
        <name>Mg(2+)</name>
        <dbReference type="ChEBI" id="CHEBI:18420"/>
    </ligand>
</feature>
<dbReference type="Gene3D" id="2.70.150.10">
    <property type="entry name" value="Calcium-transporting ATPase, cytoplasmic transduction domain A"/>
    <property type="match status" value="1"/>
</dbReference>
<organism evidence="19 20">
    <name type="scientific">Mycobacterium alsense</name>
    <dbReference type="NCBI Taxonomy" id="324058"/>
    <lineage>
        <taxon>Bacteria</taxon>
        <taxon>Bacillati</taxon>
        <taxon>Actinomycetota</taxon>
        <taxon>Actinomycetes</taxon>
        <taxon>Mycobacteriales</taxon>
        <taxon>Mycobacteriaceae</taxon>
        <taxon>Mycobacterium</taxon>
    </lineage>
</organism>
<dbReference type="NCBIfam" id="TIGR01497">
    <property type="entry name" value="kdpB"/>
    <property type="match status" value="1"/>
</dbReference>
<dbReference type="SUPFAM" id="SSF56784">
    <property type="entry name" value="HAD-like"/>
    <property type="match status" value="1"/>
</dbReference>
<dbReference type="SFLD" id="SFLDG00002">
    <property type="entry name" value="C1.7:_P-type_atpase_like"/>
    <property type="match status" value="1"/>
</dbReference>
<reference evidence="19 20" key="1">
    <citation type="submission" date="2016-06" db="EMBL/GenBank/DDBJ databases">
        <authorList>
            <person name="Sutton G."/>
            <person name="Brinkac L."/>
            <person name="Sanka R."/>
            <person name="Adams M."/>
            <person name="Lau E."/>
            <person name="Sam S."/>
            <person name="Sreng N."/>
            <person name="Him V."/>
            <person name="Kerleguer A."/>
            <person name="Cheng S."/>
        </authorList>
    </citation>
    <scope>NUCLEOTIDE SEQUENCE [LARGE SCALE GENOMIC DNA]</scope>
    <source>
        <strain evidence="19 20">E2978</strain>
    </source>
</reference>
<dbReference type="AlphaFoldDB" id="A0ABD6NXZ2"/>
<feature type="region of interest" description="Disordered" evidence="17">
    <location>
        <begin position="1"/>
        <end position="23"/>
    </location>
</feature>
<dbReference type="Proteomes" id="UP000092086">
    <property type="component" value="Unassembled WGS sequence"/>
</dbReference>
<evidence type="ECO:0000256" key="12">
    <source>
        <dbReference type="ARBA" id="ARBA00022967"/>
    </source>
</evidence>
<keyword evidence="10 16" id="KW-0460">Magnesium</keyword>
<feature type="transmembrane region" description="Helical" evidence="16">
    <location>
        <begin position="74"/>
        <end position="93"/>
    </location>
</feature>
<feature type="binding site" evidence="16">
    <location>
        <position position="378"/>
    </location>
    <ligand>
        <name>ATP</name>
        <dbReference type="ChEBI" id="CHEBI:30616"/>
    </ligand>
</feature>
<comment type="similarity">
    <text evidence="16">Belongs to the cation transport ATPase (P-type) (TC 3.A.3) family. Type IA subfamily.</text>
</comment>
<evidence type="ECO:0000256" key="17">
    <source>
        <dbReference type="SAM" id="MobiDB-lite"/>
    </source>
</evidence>
<evidence type="ECO:0000256" key="6">
    <source>
        <dbReference type="ARBA" id="ARBA00022692"/>
    </source>
</evidence>
<dbReference type="InterPro" id="IPR036412">
    <property type="entry name" value="HAD-like_sf"/>
</dbReference>
<dbReference type="PRINTS" id="PR00119">
    <property type="entry name" value="CATATPASE"/>
</dbReference>
<dbReference type="Pfam" id="PF00702">
    <property type="entry name" value="Hydrolase"/>
    <property type="match status" value="1"/>
</dbReference>
<feature type="binding site" evidence="16">
    <location>
        <position position="426"/>
    </location>
    <ligand>
        <name>ATP</name>
        <dbReference type="ChEBI" id="CHEBI:30616"/>
    </ligand>
</feature>
<evidence type="ECO:0000259" key="18">
    <source>
        <dbReference type="Pfam" id="PF00122"/>
    </source>
</evidence>
<feature type="binding site" evidence="16">
    <location>
        <position position="374"/>
    </location>
    <ligand>
        <name>ATP</name>
        <dbReference type="ChEBI" id="CHEBI:30616"/>
    </ligand>
</feature>
<feature type="transmembrane region" description="Helical" evidence="16">
    <location>
        <begin position="280"/>
        <end position="306"/>
    </location>
</feature>
<dbReference type="EC" id="7.2.2.6" evidence="16"/>
<dbReference type="GO" id="GO:0005886">
    <property type="term" value="C:plasma membrane"/>
    <property type="evidence" value="ECO:0007669"/>
    <property type="project" value="UniProtKB-SubCell"/>
</dbReference>
<dbReference type="Pfam" id="PF00122">
    <property type="entry name" value="E1-E2_ATPase"/>
    <property type="match status" value="1"/>
</dbReference>
<dbReference type="GO" id="GO:0000287">
    <property type="term" value="F:magnesium ion binding"/>
    <property type="evidence" value="ECO:0007669"/>
    <property type="project" value="UniProtKB-UniRule"/>
</dbReference>
<evidence type="ECO:0000256" key="11">
    <source>
        <dbReference type="ARBA" id="ARBA00022958"/>
    </source>
</evidence>
<keyword evidence="11 16" id="KW-0630">Potassium</keyword>
<evidence type="ECO:0000256" key="10">
    <source>
        <dbReference type="ARBA" id="ARBA00022842"/>
    </source>
</evidence>
<evidence type="ECO:0000256" key="14">
    <source>
        <dbReference type="ARBA" id="ARBA00023065"/>
    </source>
</evidence>
<comment type="caution">
    <text evidence="19">The sequence shown here is derived from an EMBL/GenBank/DDBJ whole genome shotgun (WGS) entry which is preliminary data.</text>
</comment>
<dbReference type="HAMAP" id="MF_00285">
    <property type="entry name" value="KdpB"/>
    <property type="match status" value="1"/>
</dbReference>
<feature type="compositionally biased region" description="Polar residues" evidence="17">
    <location>
        <begin position="1"/>
        <end position="21"/>
    </location>
</feature>
<evidence type="ECO:0000256" key="13">
    <source>
        <dbReference type="ARBA" id="ARBA00022989"/>
    </source>
</evidence>
<evidence type="ECO:0000256" key="1">
    <source>
        <dbReference type="ARBA" id="ARBA00004651"/>
    </source>
</evidence>
<dbReference type="GO" id="GO:0005524">
    <property type="term" value="F:ATP binding"/>
    <property type="evidence" value="ECO:0007669"/>
    <property type="project" value="UniProtKB-UniRule"/>
</dbReference>
<dbReference type="InterPro" id="IPR023214">
    <property type="entry name" value="HAD_sf"/>
</dbReference>
<dbReference type="FunFam" id="2.70.150.10:FF:000033">
    <property type="entry name" value="Potassium-transporting ATPase ATP-binding subunit"/>
    <property type="match status" value="1"/>
</dbReference>
<comment type="subcellular location">
    <subcellularLocation>
        <location evidence="1 16">Cell membrane</location>
        <topology evidence="1 16">Multi-pass membrane protein</topology>
    </subcellularLocation>
</comment>
<evidence type="ECO:0000256" key="3">
    <source>
        <dbReference type="ARBA" id="ARBA00022475"/>
    </source>
</evidence>